<feature type="region of interest" description="Disordered" evidence="2">
    <location>
        <begin position="89"/>
        <end position="117"/>
    </location>
</feature>
<evidence type="ECO:0000313" key="6">
    <source>
        <dbReference type="Proteomes" id="UP000507536"/>
    </source>
</evidence>
<keyword evidence="3" id="KW-0812">Transmembrane</keyword>
<accession>A0A1C6XPH5</accession>
<sequence length="726" mass="82914">MNIIYNVIAYILCYKILVEGKEANGVSFLNIINKSDSIINDQRFEPLDLTKNLAGTGVIEFSNANKTDEDDDHSFRRSKLSFIQNEINKNVEPSNKDKNEKDKSVDSKKNAETFHSEKSKITNEEIIKNGEDFYINEGVTEYGYNNDEEFYNSFHVNTNNKPVNINSLCFGLTDSDSCQQNSNCFYDDIYKTCFQKCSLLNERDCLKYSECKYENGTCENHGFLSIKVFDNDFGADIRSCELFESEESCYLMETRYKKSDNNNRTNFNCVWLTYKQEIKKNKKNENGNMEKIDTNDTISQNVEMEKQNDKNMNYILRTNNPVSIAKDEKFISLLETKLNNKKKKGNNVNKGNKNVGNKNVGKKNVGKKNDDDDDNDDIDDMDDESDIDLDELDEDDFKDDDDDDDDIENNKTNEPYGDKNGISKNMKKSTSSVTITGSQNNIQMDKKNTEGNINEVNKNIGNTNKFEKNESLNYSNNNNSNNESKLKENVNIQNTVEKKNGINGSFSELAENSVEISAEPIDNEGKINNININEDNKYDLNSDTHISIEKEVIQHDFHDSLNKKNTSNPQNNNEYDDVVTIETNICINLNTKPSPSILLEGALLAESEAELRKIKKKYNLSEEEICVKPPKETHIIYNPSKEYYIVGEKIEVTCQKGYKISSKTNNTLCIGGNKIMPNIFCELENNNEYHGENKYKLKNDPNSGINYSLSILVGIIILVFTGLYSI</sequence>
<feature type="compositionally biased region" description="Polar residues" evidence="2">
    <location>
        <begin position="428"/>
        <end position="442"/>
    </location>
</feature>
<protein>
    <submittedName>
        <fullName evidence="5">Apical sushi protein, putative</fullName>
    </submittedName>
</protein>
<organism evidence="5 6">
    <name type="scientific">Plasmodium chabaudi adami</name>
    <dbReference type="NCBI Taxonomy" id="5826"/>
    <lineage>
        <taxon>Eukaryota</taxon>
        <taxon>Sar</taxon>
        <taxon>Alveolata</taxon>
        <taxon>Apicomplexa</taxon>
        <taxon>Aconoidasida</taxon>
        <taxon>Haemosporida</taxon>
        <taxon>Plasmodiidae</taxon>
        <taxon>Plasmodium</taxon>
        <taxon>Plasmodium (Vinckeia)</taxon>
    </lineage>
</organism>
<name>A0A1C6XPH5_PLACE</name>
<feature type="compositionally biased region" description="Acidic residues" evidence="2">
    <location>
        <begin position="371"/>
        <end position="407"/>
    </location>
</feature>
<keyword evidence="1" id="KW-1015">Disulfide bond</keyword>
<dbReference type="InterPro" id="IPR035976">
    <property type="entry name" value="Sushi/SCR/CCP_sf"/>
</dbReference>
<gene>
    <name evidence="5" type="primary">ASP</name>
    <name evidence="5" type="ORF">PCHDS_000223800</name>
</gene>
<keyword evidence="3" id="KW-1133">Transmembrane helix</keyword>
<dbReference type="Pfam" id="PF00084">
    <property type="entry name" value="Sushi"/>
    <property type="match status" value="1"/>
</dbReference>
<feature type="compositionally biased region" description="Basic and acidic residues" evidence="2">
    <location>
        <begin position="94"/>
        <end position="117"/>
    </location>
</feature>
<dbReference type="SUPFAM" id="SSF57535">
    <property type="entry name" value="Complement control module/SCR domain"/>
    <property type="match status" value="1"/>
</dbReference>
<evidence type="ECO:0000259" key="4">
    <source>
        <dbReference type="SMART" id="SM00032"/>
    </source>
</evidence>
<dbReference type="Gene3D" id="2.10.70.10">
    <property type="entry name" value="Complement Module, domain 1"/>
    <property type="match status" value="1"/>
</dbReference>
<proteinExistence type="predicted"/>
<dbReference type="CDD" id="cd00033">
    <property type="entry name" value="CCP"/>
    <property type="match status" value="1"/>
</dbReference>
<evidence type="ECO:0000313" key="5">
    <source>
        <dbReference type="EMBL" id="SCM06570.1"/>
    </source>
</evidence>
<reference evidence="5 6" key="1">
    <citation type="submission" date="2016-08" db="EMBL/GenBank/DDBJ databases">
        <authorList>
            <consortium name="Pathogen Informatics"/>
        </authorList>
    </citation>
    <scope>NUCLEOTIDE SEQUENCE [LARGE SCALE GENOMIC DNA]</scope>
    <source>
        <strain evidence="5 6">DS</strain>
    </source>
</reference>
<dbReference type="Proteomes" id="UP000507536">
    <property type="component" value="Chromosome 10"/>
</dbReference>
<dbReference type="InterPro" id="IPR000436">
    <property type="entry name" value="Sushi_SCR_CCP_dom"/>
</dbReference>
<feature type="transmembrane region" description="Helical" evidence="3">
    <location>
        <begin position="704"/>
        <end position="724"/>
    </location>
</feature>
<feature type="region of interest" description="Disordered" evidence="2">
    <location>
        <begin position="342"/>
        <end position="442"/>
    </location>
</feature>
<dbReference type="EMBL" id="LT608190">
    <property type="protein sequence ID" value="SCM06570.1"/>
    <property type="molecule type" value="Genomic_DNA"/>
</dbReference>
<feature type="domain" description="Sushi" evidence="4">
    <location>
        <begin position="626"/>
        <end position="681"/>
    </location>
</feature>
<evidence type="ECO:0000256" key="3">
    <source>
        <dbReference type="SAM" id="Phobius"/>
    </source>
</evidence>
<dbReference type="SMART" id="SM00032">
    <property type="entry name" value="CCP"/>
    <property type="match status" value="1"/>
</dbReference>
<dbReference type="AlphaFoldDB" id="A0A1C6XPH5"/>
<evidence type="ECO:0000256" key="1">
    <source>
        <dbReference type="ARBA" id="ARBA00023157"/>
    </source>
</evidence>
<keyword evidence="3" id="KW-0472">Membrane</keyword>
<feature type="compositionally biased region" description="Low complexity" evidence="2">
    <location>
        <begin position="346"/>
        <end position="359"/>
    </location>
</feature>
<evidence type="ECO:0000256" key="2">
    <source>
        <dbReference type="SAM" id="MobiDB-lite"/>
    </source>
</evidence>